<dbReference type="GO" id="GO:0006298">
    <property type="term" value="P:mismatch repair"/>
    <property type="evidence" value="ECO:0007669"/>
    <property type="project" value="UniProtKB-UniRule"/>
</dbReference>
<dbReference type="PANTHER" id="PTHR10073">
    <property type="entry name" value="DNA MISMATCH REPAIR PROTEIN MLH, PMS, MUTL"/>
    <property type="match status" value="1"/>
</dbReference>
<dbReference type="GO" id="GO:0016887">
    <property type="term" value="F:ATP hydrolysis activity"/>
    <property type="evidence" value="ECO:0007669"/>
    <property type="project" value="InterPro"/>
</dbReference>
<evidence type="ECO:0000256" key="1">
    <source>
        <dbReference type="ARBA" id="ARBA00006082"/>
    </source>
</evidence>
<evidence type="ECO:0000259" key="8">
    <source>
        <dbReference type="SMART" id="SM01340"/>
    </source>
</evidence>
<feature type="domain" description="DNA mismatch repair protein S5" evidence="8">
    <location>
        <begin position="208"/>
        <end position="326"/>
    </location>
</feature>
<dbReference type="HAMAP" id="MF_00149">
    <property type="entry name" value="DNA_mis_repair"/>
    <property type="match status" value="1"/>
</dbReference>
<feature type="domain" description="MutL C-terminal dimerisation" evidence="7">
    <location>
        <begin position="475"/>
        <end position="618"/>
    </location>
</feature>
<dbReference type="SUPFAM" id="SSF54211">
    <property type="entry name" value="Ribosomal protein S5 domain 2-like"/>
    <property type="match status" value="1"/>
</dbReference>
<dbReference type="PROSITE" id="PS00058">
    <property type="entry name" value="DNA_MISMATCH_REPAIR_1"/>
    <property type="match status" value="1"/>
</dbReference>
<gene>
    <name evidence="5 9" type="primary">mutL</name>
    <name evidence="9" type="ORF">LHGZ1_1131</name>
</gene>
<dbReference type="GO" id="GO:0032300">
    <property type="term" value="C:mismatch repair complex"/>
    <property type="evidence" value="ECO:0007669"/>
    <property type="project" value="InterPro"/>
</dbReference>
<dbReference type="InterPro" id="IPR013507">
    <property type="entry name" value="DNA_mismatch_S5_2-like"/>
</dbReference>
<dbReference type="RefSeq" id="WP_088860428.1">
    <property type="nucleotide sequence ID" value="NZ_CP022115.1"/>
</dbReference>
<feature type="region of interest" description="Disordered" evidence="6">
    <location>
        <begin position="328"/>
        <end position="397"/>
    </location>
</feature>
<dbReference type="InterPro" id="IPR037198">
    <property type="entry name" value="MutL_C_sf"/>
</dbReference>
<sequence length="662" mass="70993">MRRIQRLPDHLINQIAAGEVVERPASALKELLENSLDAGARAIQIELAGGGIRLIRVADDGGGMPPDDLALALDRHATSKIHSLDELEAVATLGFRGEGLASIAAVSRLTLTSRTADAPHASEISAEDGVLGTLGPAARDTGTTVSVADLYFNTPARRKFLKSESTEYGHCAQVVERLALAHPHTGFVLKHNGKTTLNRPAETLAERVGALLGKDFLEVALPLEAEAGPLRLRGFVAAPSLSKTSREAQHAFVNGRFVRDRVFSHAVRQAYRDVLHLERQPCYVLFLELPPAEVDVNVHPTKIEVRFRESQAIHQFVFHAVNRVLAASRTQSAGQPEPATRIADTRLESRQPEQDSTPLADAGTATARPSPVTADMPRPSFSYPTAPPRPATHRVNDHGAGLDAYRLLFGDLPAAPAPRQTPATPPATAPLDFGAPSRAGAQAPAARADSAPLPAEASVPAAGHESAPVPPLGFAVAQLHGIYVLAQNARGLVIVDMHAAHERIVYERLKRAFDRDGLPSQPLLMPLAFEADALQQELAQEHADALARLGIQLDASSHGRLTIKAVPAMLAQADAVALVRGVLADLEQHGTTDAVDARRDALLASMACHGAVRAHRPLTLPEMNALLRDMEATERADQCNHGRPTWRELSMTELDALFLRGQ</sequence>
<evidence type="ECO:0000256" key="3">
    <source>
        <dbReference type="ARBA" id="ARBA00022763"/>
    </source>
</evidence>
<feature type="region of interest" description="Disordered" evidence="6">
    <location>
        <begin position="413"/>
        <end position="464"/>
    </location>
</feature>
<reference evidence="10" key="1">
    <citation type="submission" date="2017-06" db="EMBL/GenBank/DDBJ databases">
        <title>Whole genome sequence of Laribacter hongkongensis LHGZ1.</title>
        <authorList>
            <person name="Chen D."/>
            <person name="Wu H."/>
            <person name="Chen J."/>
        </authorList>
    </citation>
    <scope>NUCLEOTIDE SEQUENCE [LARGE SCALE GENOMIC DNA]</scope>
    <source>
        <strain evidence="10">LHGZ1</strain>
    </source>
</reference>
<dbReference type="Gene3D" id="3.30.565.10">
    <property type="entry name" value="Histidine kinase-like ATPase, C-terminal domain"/>
    <property type="match status" value="1"/>
</dbReference>
<dbReference type="NCBIfam" id="NF000949">
    <property type="entry name" value="PRK00095.1-2"/>
    <property type="match status" value="1"/>
</dbReference>
<dbReference type="Pfam" id="PF13589">
    <property type="entry name" value="HATPase_c_3"/>
    <property type="match status" value="1"/>
</dbReference>
<organism evidence="9 10">
    <name type="scientific">Laribacter hongkongensis</name>
    <dbReference type="NCBI Taxonomy" id="168471"/>
    <lineage>
        <taxon>Bacteria</taxon>
        <taxon>Pseudomonadati</taxon>
        <taxon>Pseudomonadota</taxon>
        <taxon>Betaproteobacteria</taxon>
        <taxon>Neisseriales</taxon>
        <taxon>Aquaspirillaceae</taxon>
        <taxon>Laribacter</taxon>
    </lineage>
</organism>
<accession>A0A248LH46</accession>
<proteinExistence type="inferred from homology"/>
<dbReference type="InterPro" id="IPR020667">
    <property type="entry name" value="DNA_mismatch_repair_MutL"/>
</dbReference>
<dbReference type="EMBL" id="CP022115">
    <property type="protein sequence ID" value="ASJ23962.1"/>
    <property type="molecule type" value="Genomic_DNA"/>
</dbReference>
<dbReference type="Pfam" id="PF01119">
    <property type="entry name" value="DNA_mis_repair"/>
    <property type="match status" value="1"/>
</dbReference>
<protein>
    <recommendedName>
        <fullName evidence="2 5">DNA mismatch repair protein MutL</fullName>
    </recommendedName>
</protein>
<dbReference type="InterPro" id="IPR042121">
    <property type="entry name" value="MutL_C_regsub"/>
</dbReference>
<feature type="compositionally biased region" description="Basic and acidic residues" evidence="6">
    <location>
        <begin position="343"/>
        <end position="353"/>
    </location>
</feature>
<dbReference type="GO" id="GO:0140664">
    <property type="term" value="F:ATP-dependent DNA damage sensor activity"/>
    <property type="evidence" value="ECO:0007669"/>
    <property type="project" value="InterPro"/>
</dbReference>
<dbReference type="CDD" id="cd03482">
    <property type="entry name" value="MutL_Trans_MutL"/>
    <property type="match status" value="1"/>
</dbReference>
<dbReference type="AlphaFoldDB" id="A0A248LH46"/>
<evidence type="ECO:0000256" key="2">
    <source>
        <dbReference type="ARBA" id="ARBA00021975"/>
    </source>
</evidence>
<dbReference type="Gene3D" id="3.30.230.10">
    <property type="match status" value="1"/>
</dbReference>
<evidence type="ECO:0000256" key="5">
    <source>
        <dbReference type="HAMAP-Rule" id="MF_00149"/>
    </source>
</evidence>
<dbReference type="Proteomes" id="UP000197424">
    <property type="component" value="Chromosome"/>
</dbReference>
<dbReference type="GO" id="GO:0030983">
    <property type="term" value="F:mismatched DNA binding"/>
    <property type="evidence" value="ECO:0007669"/>
    <property type="project" value="InterPro"/>
</dbReference>
<dbReference type="OrthoDB" id="9763467at2"/>
<evidence type="ECO:0000256" key="4">
    <source>
        <dbReference type="ARBA" id="ARBA00023204"/>
    </source>
</evidence>
<feature type="compositionally biased region" description="Low complexity" evidence="6">
    <location>
        <begin position="434"/>
        <end position="457"/>
    </location>
</feature>
<evidence type="ECO:0000313" key="10">
    <source>
        <dbReference type="Proteomes" id="UP000197424"/>
    </source>
</evidence>
<dbReference type="InterPro" id="IPR042120">
    <property type="entry name" value="MutL_C_dimsub"/>
</dbReference>
<dbReference type="PANTHER" id="PTHR10073:SF12">
    <property type="entry name" value="DNA MISMATCH REPAIR PROTEIN MLH1"/>
    <property type="match status" value="1"/>
</dbReference>
<feature type="compositionally biased region" description="Low complexity" evidence="6">
    <location>
        <begin position="413"/>
        <end position="422"/>
    </location>
</feature>
<comment type="similarity">
    <text evidence="1 5">Belongs to the DNA mismatch repair MutL/HexB family.</text>
</comment>
<dbReference type="SMART" id="SM01340">
    <property type="entry name" value="DNA_mis_repair"/>
    <property type="match status" value="1"/>
</dbReference>
<keyword evidence="4 5" id="KW-0234">DNA repair</keyword>
<dbReference type="SMART" id="SM00853">
    <property type="entry name" value="MutL_C"/>
    <property type="match status" value="1"/>
</dbReference>
<evidence type="ECO:0000256" key="6">
    <source>
        <dbReference type="SAM" id="MobiDB-lite"/>
    </source>
</evidence>
<evidence type="ECO:0000259" key="7">
    <source>
        <dbReference type="SMART" id="SM00853"/>
    </source>
</evidence>
<keyword evidence="3 5" id="KW-0227">DNA damage</keyword>
<dbReference type="NCBIfam" id="TIGR00585">
    <property type="entry name" value="mutl"/>
    <property type="match status" value="1"/>
</dbReference>
<evidence type="ECO:0000313" key="9">
    <source>
        <dbReference type="EMBL" id="ASJ23962.1"/>
    </source>
</evidence>
<dbReference type="Gene3D" id="3.30.1370.100">
    <property type="entry name" value="MutL, C-terminal domain, regulatory subdomain"/>
    <property type="match status" value="1"/>
</dbReference>
<comment type="function">
    <text evidence="5">This protein is involved in the repair of mismatches in DNA. It is required for dam-dependent methyl-directed DNA mismatch repair. May act as a 'molecular matchmaker', a protein that promotes the formation of a stable complex between two or more DNA-binding proteins in an ATP-dependent manner without itself being part of a final effector complex.</text>
</comment>
<dbReference type="FunFam" id="3.30.565.10:FF:000003">
    <property type="entry name" value="DNA mismatch repair endonuclease MutL"/>
    <property type="match status" value="1"/>
</dbReference>
<dbReference type="InterPro" id="IPR014721">
    <property type="entry name" value="Ribsml_uS5_D2-typ_fold_subgr"/>
</dbReference>
<dbReference type="Gene3D" id="3.30.1540.20">
    <property type="entry name" value="MutL, C-terminal domain, dimerisation subdomain"/>
    <property type="match status" value="1"/>
</dbReference>
<dbReference type="InterPro" id="IPR014762">
    <property type="entry name" value="DNA_mismatch_repair_CS"/>
</dbReference>
<dbReference type="SUPFAM" id="SSF55874">
    <property type="entry name" value="ATPase domain of HSP90 chaperone/DNA topoisomerase II/histidine kinase"/>
    <property type="match status" value="1"/>
</dbReference>
<dbReference type="Pfam" id="PF08676">
    <property type="entry name" value="MutL_C"/>
    <property type="match status" value="1"/>
</dbReference>
<dbReference type="GO" id="GO:0005524">
    <property type="term" value="F:ATP binding"/>
    <property type="evidence" value="ECO:0007669"/>
    <property type="project" value="InterPro"/>
</dbReference>
<dbReference type="SUPFAM" id="SSF118116">
    <property type="entry name" value="DNA mismatch repair protein MutL"/>
    <property type="match status" value="1"/>
</dbReference>
<dbReference type="InterPro" id="IPR014790">
    <property type="entry name" value="MutL_C"/>
</dbReference>
<dbReference type="InterPro" id="IPR020568">
    <property type="entry name" value="Ribosomal_Su5_D2-typ_SF"/>
</dbReference>
<dbReference type="InterPro" id="IPR002099">
    <property type="entry name" value="MutL/Mlh/PMS"/>
</dbReference>
<name>A0A248LH46_9NEIS</name>
<dbReference type="InterPro" id="IPR038973">
    <property type="entry name" value="MutL/Mlh/Pms-like"/>
</dbReference>
<dbReference type="CDD" id="cd16926">
    <property type="entry name" value="HATPase_MutL-MLH-PMS-like"/>
    <property type="match status" value="1"/>
</dbReference>
<dbReference type="InterPro" id="IPR036890">
    <property type="entry name" value="HATPase_C_sf"/>
</dbReference>